<dbReference type="EMBL" id="FJUX01000041">
    <property type="protein sequence ID" value="CZS99509.1"/>
    <property type="molecule type" value="Genomic_DNA"/>
</dbReference>
<gene>
    <name evidence="2" type="ORF">RAG0_07876</name>
</gene>
<sequence>MGRLVKRAKLELVLVGILLRVELDGGNVISMKRLKGSADVYSIRVARVLDLLLGDGARDLLRREASREDQCFLSSWSTFAF</sequence>
<accession>A0A1E1KNA7</accession>
<name>A0A1E1KNA7_9HELO</name>
<proteinExistence type="predicted"/>
<dbReference type="AlphaFoldDB" id="A0A1E1KNA7"/>
<keyword evidence="1" id="KW-0732">Signal</keyword>
<organism evidence="2 3">
    <name type="scientific">Rhynchosporium agropyri</name>
    <dbReference type="NCBI Taxonomy" id="914238"/>
    <lineage>
        <taxon>Eukaryota</taxon>
        <taxon>Fungi</taxon>
        <taxon>Dikarya</taxon>
        <taxon>Ascomycota</taxon>
        <taxon>Pezizomycotina</taxon>
        <taxon>Leotiomycetes</taxon>
        <taxon>Helotiales</taxon>
        <taxon>Ploettnerulaceae</taxon>
        <taxon>Rhynchosporium</taxon>
    </lineage>
</organism>
<reference evidence="3" key="1">
    <citation type="submission" date="2016-03" db="EMBL/GenBank/DDBJ databases">
        <authorList>
            <person name="Guldener U."/>
        </authorList>
    </citation>
    <scope>NUCLEOTIDE SEQUENCE [LARGE SCALE GENOMIC DNA]</scope>
    <source>
        <strain evidence="3">04CH-RAC-A.6.1</strain>
    </source>
</reference>
<feature type="chain" id="PRO_5009446147" evidence="1">
    <location>
        <begin position="24"/>
        <end position="81"/>
    </location>
</feature>
<evidence type="ECO:0000313" key="2">
    <source>
        <dbReference type="EMBL" id="CZS99509.1"/>
    </source>
</evidence>
<dbReference type="Proteomes" id="UP000178912">
    <property type="component" value="Unassembled WGS sequence"/>
</dbReference>
<protein>
    <submittedName>
        <fullName evidence="2">Uncharacterized protein</fullName>
    </submittedName>
</protein>
<keyword evidence="3" id="KW-1185">Reference proteome</keyword>
<feature type="signal peptide" evidence="1">
    <location>
        <begin position="1"/>
        <end position="23"/>
    </location>
</feature>
<evidence type="ECO:0000256" key="1">
    <source>
        <dbReference type="SAM" id="SignalP"/>
    </source>
</evidence>
<evidence type="ECO:0000313" key="3">
    <source>
        <dbReference type="Proteomes" id="UP000178912"/>
    </source>
</evidence>